<accession>A0A4Y7J7Q7</accession>
<organism evidence="1 2">
    <name type="scientific">Papaver somniferum</name>
    <name type="common">Opium poppy</name>
    <dbReference type="NCBI Taxonomy" id="3469"/>
    <lineage>
        <taxon>Eukaryota</taxon>
        <taxon>Viridiplantae</taxon>
        <taxon>Streptophyta</taxon>
        <taxon>Embryophyta</taxon>
        <taxon>Tracheophyta</taxon>
        <taxon>Spermatophyta</taxon>
        <taxon>Magnoliopsida</taxon>
        <taxon>Ranunculales</taxon>
        <taxon>Papaveraceae</taxon>
        <taxon>Papaveroideae</taxon>
        <taxon>Papaver</taxon>
    </lineage>
</organism>
<dbReference type="Proteomes" id="UP000316621">
    <property type="component" value="Chromosome 3"/>
</dbReference>
<reference evidence="1 2" key="1">
    <citation type="journal article" date="2018" name="Science">
        <title>The opium poppy genome and morphinan production.</title>
        <authorList>
            <person name="Guo L."/>
            <person name="Winzer T."/>
            <person name="Yang X."/>
            <person name="Li Y."/>
            <person name="Ning Z."/>
            <person name="He Z."/>
            <person name="Teodor R."/>
            <person name="Lu Y."/>
            <person name="Bowser T.A."/>
            <person name="Graham I.A."/>
            <person name="Ye K."/>
        </authorList>
    </citation>
    <scope>NUCLEOTIDE SEQUENCE [LARGE SCALE GENOMIC DNA]</scope>
    <source>
        <strain evidence="2">cv. HN1</strain>
        <tissue evidence="1">Leaves</tissue>
    </source>
</reference>
<gene>
    <name evidence="1" type="ORF">C5167_015358</name>
</gene>
<dbReference type="EMBL" id="CM010717">
    <property type="protein sequence ID" value="RZC56506.1"/>
    <property type="molecule type" value="Genomic_DNA"/>
</dbReference>
<keyword evidence="2" id="KW-1185">Reference proteome</keyword>
<name>A0A4Y7J7Q7_PAPSO</name>
<dbReference type="Gramene" id="RZC56506">
    <property type="protein sequence ID" value="RZC56506"/>
    <property type="gene ID" value="C5167_015358"/>
</dbReference>
<evidence type="ECO:0000313" key="2">
    <source>
        <dbReference type="Proteomes" id="UP000316621"/>
    </source>
</evidence>
<protein>
    <submittedName>
        <fullName evidence="1">Uncharacterized protein</fullName>
    </submittedName>
</protein>
<proteinExistence type="predicted"/>
<dbReference type="AlphaFoldDB" id="A0A4Y7J7Q7"/>
<sequence length="89" mass="10019">MVQVIQGTKGEFIRTCAKVCVTAKDRGYDFESSKYGGGVDCLRQNSVIQSQGFDLSITWNTSRIRLIYRSSFKLESRNGFEVSSGRQPE</sequence>
<evidence type="ECO:0000313" key="1">
    <source>
        <dbReference type="EMBL" id="RZC56506.1"/>
    </source>
</evidence>